<proteinExistence type="predicted"/>
<dbReference type="AlphaFoldDB" id="X0X818"/>
<organism evidence="1">
    <name type="scientific">marine sediment metagenome</name>
    <dbReference type="NCBI Taxonomy" id="412755"/>
    <lineage>
        <taxon>unclassified sequences</taxon>
        <taxon>metagenomes</taxon>
        <taxon>ecological metagenomes</taxon>
    </lineage>
</organism>
<reference evidence="1" key="1">
    <citation type="journal article" date="2014" name="Front. Microbiol.">
        <title>High frequency of phylogenetically diverse reductive dehalogenase-homologous genes in deep subseafloor sedimentary metagenomes.</title>
        <authorList>
            <person name="Kawai M."/>
            <person name="Futagami T."/>
            <person name="Toyoda A."/>
            <person name="Takaki Y."/>
            <person name="Nishi S."/>
            <person name="Hori S."/>
            <person name="Arai W."/>
            <person name="Tsubouchi T."/>
            <person name="Morono Y."/>
            <person name="Uchiyama I."/>
            <person name="Ito T."/>
            <person name="Fujiyama A."/>
            <person name="Inagaki F."/>
            <person name="Takami H."/>
        </authorList>
    </citation>
    <scope>NUCLEOTIDE SEQUENCE</scope>
    <source>
        <strain evidence="1">Expedition CK06-06</strain>
    </source>
</reference>
<gene>
    <name evidence="1" type="ORF">S01H1_56764</name>
</gene>
<evidence type="ECO:0000313" key="1">
    <source>
        <dbReference type="EMBL" id="GAG21111.1"/>
    </source>
</evidence>
<protein>
    <submittedName>
        <fullName evidence="1">Uncharacterized protein</fullName>
    </submittedName>
</protein>
<name>X0X818_9ZZZZ</name>
<sequence>QAMDDIVSSANTHFDPQVVAALQKVIEREGEWTLSQGLMPNVTLAGRHDS</sequence>
<accession>X0X818</accession>
<feature type="non-terminal residue" evidence="1">
    <location>
        <position position="1"/>
    </location>
</feature>
<comment type="caution">
    <text evidence="1">The sequence shown here is derived from an EMBL/GenBank/DDBJ whole genome shotgun (WGS) entry which is preliminary data.</text>
</comment>
<dbReference type="EMBL" id="BARS01036979">
    <property type="protein sequence ID" value="GAG21111.1"/>
    <property type="molecule type" value="Genomic_DNA"/>
</dbReference>